<feature type="transmembrane region" description="Helical" evidence="8">
    <location>
        <begin position="55"/>
        <end position="72"/>
    </location>
</feature>
<feature type="transmembrane region" description="Helical" evidence="8">
    <location>
        <begin position="111"/>
        <end position="130"/>
    </location>
</feature>
<dbReference type="RefSeq" id="WP_284132037.1">
    <property type="nucleotide sequence ID" value="NZ_JASKYM010000002.1"/>
</dbReference>
<evidence type="ECO:0000313" key="9">
    <source>
        <dbReference type="EMBL" id="MDK2563071.1"/>
    </source>
</evidence>
<dbReference type="SMART" id="SM00793">
    <property type="entry name" value="AgrB"/>
    <property type="match status" value="1"/>
</dbReference>
<dbReference type="InterPro" id="IPR006741">
    <property type="entry name" value="AgrB"/>
</dbReference>
<name>A0ABT7E810_9FIRM</name>
<keyword evidence="6 8" id="KW-1133">Transmembrane helix</keyword>
<protein>
    <submittedName>
        <fullName evidence="9">Accessory gene regulator B family protein</fullName>
    </submittedName>
</protein>
<keyword evidence="7 8" id="KW-0472">Membrane</keyword>
<evidence type="ECO:0000256" key="5">
    <source>
        <dbReference type="ARBA" id="ARBA00022801"/>
    </source>
</evidence>
<organism evidence="9 10">
    <name type="scientific">Romboutsia sedimentorum</name>
    <dbReference type="NCBI Taxonomy" id="1368474"/>
    <lineage>
        <taxon>Bacteria</taxon>
        <taxon>Bacillati</taxon>
        <taxon>Bacillota</taxon>
        <taxon>Clostridia</taxon>
        <taxon>Peptostreptococcales</taxon>
        <taxon>Peptostreptococcaceae</taxon>
        <taxon>Romboutsia</taxon>
    </lineage>
</organism>
<evidence type="ECO:0000256" key="8">
    <source>
        <dbReference type="SAM" id="Phobius"/>
    </source>
</evidence>
<keyword evidence="1" id="KW-1003">Cell membrane</keyword>
<feature type="transmembrane region" description="Helical" evidence="8">
    <location>
        <begin position="176"/>
        <end position="196"/>
    </location>
</feature>
<feature type="transmembrane region" description="Helical" evidence="8">
    <location>
        <begin position="151"/>
        <end position="170"/>
    </location>
</feature>
<evidence type="ECO:0000256" key="2">
    <source>
        <dbReference type="ARBA" id="ARBA00022654"/>
    </source>
</evidence>
<keyword evidence="4 8" id="KW-0812">Transmembrane</keyword>
<keyword evidence="10" id="KW-1185">Reference proteome</keyword>
<feature type="transmembrane region" description="Helical" evidence="8">
    <location>
        <begin position="84"/>
        <end position="105"/>
    </location>
</feature>
<evidence type="ECO:0000256" key="7">
    <source>
        <dbReference type="ARBA" id="ARBA00023136"/>
    </source>
</evidence>
<dbReference type="Proteomes" id="UP001301012">
    <property type="component" value="Unassembled WGS sequence"/>
</dbReference>
<evidence type="ECO:0000256" key="3">
    <source>
        <dbReference type="ARBA" id="ARBA00022670"/>
    </source>
</evidence>
<accession>A0ABT7E810</accession>
<dbReference type="EMBL" id="JASKYM010000002">
    <property type="protein sequence ID" value="MDK2563071.1"/>
    <property type="molecule type" value="Genomic_DNA"/>
</dbReference>
<gene>
    <name evidence="9" type="ORF">QOZ84_05895</name>
</gene>
<evidence type="ECO:0000256" key="1">
    <source>
        <dbReference type="ARBA" id="ARBA00022475"/>
    </source>
</evidence>
<evidence type="ECO:0000313" key="10">
    <source>
        <dbReference type="Proteomes" id="UP001301012"/>
    </source>
</evidence>
<evidence type="ECO:0000256" key="6">
    <source>
        <dbReference type="ARBA" id="ARBA00022989"/>
    </source>
</evidence>
<comment type="caution">
    <text evidence="9">The sequence shown here is derived from an EMBL/GenBank/DDBJ whole genome shotgun (WGS) entry which is preliminary data.</text>
</comment>
<dbReference type="Pfam" id="PF04647">
    <property type="entry name" value="AgrB"/>
    <property type="match status" value="1"/>
</dbReference>
<keyword evidence="5" id="KW-0378">Hydrolase</keyword>
<reference evidence="9 10" key="1">
    <citation type="submission" date="2023-05" db="EMBL/GenBank/DDBJ databases">
        <title>Rombocin, a short stable natural nisin variant, displays selective antimicrobial activity against Listeria monocytogenes and employs dual mode of action to kill target bacterial strains.</title>
        <authorList>
            <person name="Wambui J."/>
            <person name="Stephan R."/>
            <person name="Kuipers O.P."/>
        </authorList>
    </citation>
    <scope>NUCLEOTIDE SEQUENCE [LARGE SCALE GENOMIC DNA]</scope>
    <source>
        <strain evidence="9 10">RC002</strain>
    </source>
</reference>
<proteinExistence type="predicted"/>
<evidence type="ECO:0000256" key="4">
    <source>
        <dbReference type="ARBA" id="ARBA00022692"/>
    </source>
</evidence>
<feature type="transmembrane region" description="Helical" evidence="8">
    <location>
        <begin position="28"/>
        <end position="49"/>
    </location>
</feature>
<sequence>MGAIDNISKGVSEKLGNRLDKTEEEKAVLNYGLFIIIHTSLSIVLTFIAGLVTGMAIEIMTITFSAAWLKRYSGGVHANTPNRCLLIGIIVSLTLCFLYKTGMILLEDNMLLLILLIGIIVSYIVLYYKCPVGSKNKPLKKESTRKKLRKKAFTLVNLYSIAILAGYLIYKKQDIYILKDIISCMWLGLLLQISMLTKFGQKLIDVLDDMLGKLKIS</sequence>
<keyword evidence="2" id="KW-0673">Quorum sensing</keyword>
<keyword evidence="3" id="KW-0645">Protease</keyword>